<dbReference type="EMBL" id="ATNL01000011">
    <property type="protein sequence ID" value="KON72593.1"/>
    <property type="molecule type" value="Genomic_DNA"/>
</dbReference>
<gene>
    <name evidence="1" type="ORF">M768_13885</name>
</gene>
<dbReference type="AlphaFoldDB" id="A0A0M0F525"/>
<proteinExistence type="predicted"/>
<organism evidence="1 2">
    <name type="scientific">Cellulosimicrobium cellulans F16</name>
    <dbReference type="NCBI Taxonomy" id="1350482"/>
    <lineage>
        <taxon>Bacteria</taxon>
        <taxon>Bacillati</taxon>
        <taxon>Actinomycetota</taxon>
        <taxon>Actinomycetes</taxon>
        <taxon>Micrococcales</taxon>
        <taxon>Promicromonosporaceae</taxon>
        <taxon>Cellulosimicrobium</taxon>
    </lineage>
</organism>
<comment type="caution">
    <text evidence="1">The sequence shown here is derived from an EMBL/GenBank/DDBJ whole genome shotgun (WGS) entry which is preliminary data.</text>
</comment>
<evidence type="ECO:0000313" key="1">
    <source>
        <dbReference type="EMBL" id="KON72593.1"/>
    </source>
</evidence>
<reference evidence="1 2" key="1">
    <citation type="journal article" date="2015" name="Sci. Rep.">
        <title>Functional and structural properties of a novel cellulosome-like multienzyme complex: efficient glycoside hydrolysis of water-insoluble 7-xylosyl-10-deacetylpaclitaxel.</title>
        <authorList>
            <person name="Dou T.Y."/>
            <person name="Luan H.W."/>
            <person name="Ge G.B."/>
            <person name="Dong M.M."/>
            <person name="Zou H.F."/>
            <person name="He Y.Q."/>
            <person name="Cui P."/>
            <person name="Wang J.Y."/>
            <person name="Hao D.C."/>
            <person name="Yang S.L."/>
            <person name="Yang L."/>
        </authorList>
    </citation>
    <scope>NUCLEOTIDE SEQUENCE [LARGE SCALE GENOMIC DNA]</scope>
    <source>
        <strain evidence="1 2">F16</strain>
    </source>
</reference>
<dbReference type="PATRIC" id="fig|1350482.3.peg.3113"/>
<protein>
    <submittedName>
        <fullName evidence="1">Uncharacterized protein</fullName>
    </submittedName>
</protein>
<sequence length="125" mass="13726">MTEQKLAEIYIADGAGAKRTSDPEKVRSVFGIGVCTIETPDAFVTLFEEVPKGAKEKNRWRVHTDNAGVLHAAYWTDDQNRDSDTPRSALTLAPGTWLAIEGRHVVDLDDGDDQDKEDAGGPTVW</sequence>
<dbReference type="RefSeq" id="WP_053371110.1">
    <property type="nucleotide sequence ID" value="NZ_KQ435292.1"/>
</dbReference>
<accession>A0A0M0F525</accession>
<evidence type="ECO:0000313" key="2">
    <source>
        <dbReference type="Proteomes" id="UP000037387"/>
    </source>
</evidence>
<keyword evidence="2" id="KW-1185">Reference proteome</keyword>
<dbReference type="Proteomes" id="UP000037387">
    <property type="component" value="Unassembled WGS sequence"/>
</dbReference>
<name>A0A0M0F525_CELCE</name>